<evidence type="ECO:0000256" key="2">
    <source>
        <dbReference type="ARBA" id="ARBA00001946"/>
    </source>
</evidence>
<dbReference type="Gene3D" id="3.60.10.10">
    <property type="entry name" value="Endonuclease/exonuclease/phosphatase"/>
    <property type="match status" value="1"/>
</dbReference>
<evidence type="ECO:0000256" key="5">
    <source>
        <dbReference type="ARBA" id="ARBA00022723"/>
    </source>
</evidence>
<dbReference type="GO" id="GO:0004518">
    <property type="term" value="F:nuclease activity"/>
    <property type="evidence" value="ECO:0007669"/>
    <property type="project" value="UniProtKB-KW"/>
</dbReference>
<dbReference type="InterPro" id="IPR051547">
    <property type="entry name" value="TDP2-like"/>
</dbReference>
<feature type="chain" id="PRO_5035584422" description="Endonuclease/exonuclease/phosphatase domain-containing protein" evidence="11">
    <location>
        <begin position="26"/>
        <end position="367"/>
    </location>
</feature>
<evidence type="ECO:0000259" key="12">
    <source>
        <dbReference type="Pfam" id="PF03372"/>
    </source>
</evidence>
<dbReference type="GO" id="GO:0046872">
    <property type="term" value="F:metal ion binding"/>
    <property type="evidence" value="ECO:0007669"/>
    <property type="project" value="UniProtKB-KW"/>
</dbReference>
<keyword evidence="10" id="KW-0539">Nucleus</keyword>
<dbReference type="InterPro" id="IPR036691">
    <property type="entry name" value="Endo/exonu/phosph_ase_sf"/>
</dbReference>
<dbReference type="GO" id="GO:0070260">
    <property type="term" value="F:5'-tyrosyl-DNA phosphodiesterase activity"/>
    <property type="evidence" value="ECO:0007669"/>
    <property type="project" value="TreeGrafter"/>
</dbReference>
<dbReference type="PANTHER" id="PTHR15822">
    <property type="entry name" value="TRAF AND TNF RECEPTOR-ASSOCIATED PROTEIN"/>
    <property type="match status" value="1"/>
</dbReference>
<feature type="domain" description="Endonuclease/exonuclease/phosphatase" evidence="12">
    <location>
        <begin position="74"/>
        <end position="342"/>
    </location>
</feature>
<dbReference type="GO" id="GO:0005737">
    <property type="term" value="C:cytoplasm"/>
    <property type="evidence" value="ECO:0007669"/>
    <property type="project" value="TreeGrafter"/>
</dbReference>
<evidence type="ECO:0000256" key="9">
    <source>
        <dbReference type="ARBA" id="ARBA00023204"/>
    </source>
</evidence>
<feature type="signal peptide" evidence="11">
    <location>
        <begin position="1"/>
        <end position="25"/>
    </location>
</feature>
<keyword evidence="11" id="KW-0732">Signal</keyword>
<dbReference type="SUPFAM" id="SSF56219">
    <property type="entry name" value="DNase I-like"/>
    <property type="match status" value="1"/>
</dbReference>
<keyword evidence="4" id="KW-0540">Nuclease</keyword>
<evidence type="ECO:0000256" key="7">
    <source>
        <dbReference type="ARBA" id="ARBA00022801"/>
    </source>
</evidence>
<name>A0A6S8AED3_9STRA</name>
<keyword evidence="5" id="KW-0479">Metal-binding</keyword>
<comment type="subcellular location">
    <subcellularLocation>
        <location evidence="3">Nucleus</location>
        <location evidence="3">PML body</location>
    </subcellularLocation>
</comment>
<dbReference type="EMBL" id="HBIN01004115">
    <property type="protein sequence ID" value="CAE0432550.1"/>
    <property type="molecule type" value="Transcribed_RNA"/>
</dbReference>
<dbReference type="GO" id="GO:0003697">
    <property type="term" value="F:single-stranded DNA binding"/>
    <property type="evidence" value="ECO:0007669"/>
    <property type="project" value="TreeGrafter"/>
</dbReference>
<evidence type="ECO:0000256" key="10">
    <source>
        <dbReference type="ARBA" id="ARBA00023242"/>
    </source>
</evidence>
<organism evidence="13">
    <name type="scientific">Aplanochytrium stocchinoi</name>
    <dbReference type="NCBI Taxonomy" id="215587"/>
    <lineage>
        <taxon>Eukaryota</taxon>
        <taxon>Sar</taxon>
        <taxon>Stramenopiles</taxon>
        <taxon>Bigyra</taxon>
        <taxon>Labyrinthulomycetes</taxon>
        <taxon>Thraustochytrida</taxon>
        <taxon>Thraustochytriidae</taxon>
        <taxon>Aplanochytrium</taxon>
    </lineage>
</organism>
<protein>
    <recommendedName>
        <fullName evidence="12">Endonuclease/exonuclease/phosphatase domain-containing protein</fullName>
    </recommendedName>
</protein>
<dbReference type="GO" id="GO:0006302">
    <property type="term" value="P:double-strand break repair"/>
    <property type="evidence" value="ECO:0007669"/>
    <property type="project" value="TreeGrafter"/>
</dbReference>
<keyword evidence="6" id="KW-0227">DNA damage</keyword>
<dbReference type="Pfam" id="PF03372">
    <property type="entry name" value="Exo_endo_phos"/>
    <property type="match status" value="1"/>
</dbReference>
<dbReference type="AlphaFoldDB" id="A0A6S8AED3"/>
<keyword evidence="7" id="KW-0378">Hydrolase</keyword>
<dbReference type="PANTHER" id="PTHR15822:SF4">
    <property type="entry name" value="TYROSYL-DNA PHOSPHODIESTERASE 2"/>
    <property type="match status" value="1"/>
</dbReference>
<evidence type="ECO:0000313" key="14">
    <source>
        <dbReference type="EMBL" id="CAE0432551.1"/>
    </source>
</evidence>
<keyword evidence="9" id="KW-0234">DNA repair</keyword>
<evidence type="ECO:0000256" key="3">
    <source>
        <dbReference type="ARBA" id="ARBA00004322"/>
    </source>
</evidence>
<proteinExistence type="predicted"/>
<evidence type="ECO:0000313" key="13">
    <source>
        <dbReference type="EMBL" id="CAE0432550.1"/>
    </source>
</evidence>
<keyword evidence="8" id="KW-0460">Magnesium</keyword>
<dbReference type="EMBL" id="HBIN01004117">
    <property type="protein sequence ID" value="CAE0432551.1"/>
    <property type="molecule type" value="Transcribed_RNA"/>
</dbReference>
<comment type="cofactor">
    <cofactor evidence="1">
        <name>Mn(2+)</name>
        <dbReference type="ChEBI" id="CHEBI:29035"/>
    </cofactor>
</comment>
<comment type="cofactor">
    <cofactor evidence="2">
        <name>Mg(2+)</name>
        <dbReference type="ChEBI" id="CHEBI:18420"/>
    </cofactor>
</comment>
<evidence type="ECO:0000256" key="4">
    <source>
        <dbReference type="ARBA" id="ARBA00022722"/>
    </source>
</evidence>
<evidence type="ECO:0000256" key="11">
    <source>
        <dbReference type="SAM" id="SignalP"/>
    </source>
</evidence>
<gene>
    <name evidence="13" type="ORF">ASTO00021_LOCUS2875</name>
    <name evidence="14" type="ORF">ASTO00021_LOCUS2876</name>
</gene>
<dbReference type="InterPro" id="IPR005135">
    <property type="entry name" value="Endo/exonuclease/phosphatase"/>
</dbReference>
<evidence type="ECO:0000256" key="1">
    <source>
        <dbReference type="ARBA" id="ARBA00001936"/>
    </source>
</evidence>
<evidence type="ECO:0000256" key="8">
    <source>
        <dbReference type="ARBA" id="ARBA00022842"/>
    </source>
</evidence>
<evidence type="ECO:0000256" key="6">
    <source>
        <dbReference type="ARBA" id="ARBA00022763"/>
    </source>
</evidence>
<accession>A0A6S8AED3</accession>
<sequence>MGSRTRIPRLAISLTLLLLYKFSSDNEFCVASESAAKTQVYQYKLAEPVFSTEFSTASPFNDYSSSSFRSLTLLTYNVWNFNDGPKWEERKIDIANVILSSNADFVSLNEIRRQGNTSRETKNMFTDMEKLLGPHGYSGAFQPAMYYGNIDTVEGVAFFTKLNFIKEEVTATHLHFQGVDVADRNKRVCLQVPLRLENPNSILHAFVTHFSYDAKQQQSNAKGIVHFLKETQKKASSKEGSQFEYVLLGDLNGGENEATKYLEDEGKMKDSWTVFNVKKGYEDINESNGNTYCNCKYDTHMNCKLRRRIDHILLKESPAIVLRHVEVGPGPETATTKCPSDHRAYIARIDFKNQNQNEVSKFQGFYK</sequence>
<reference evidence="13" key="1">
    <citation type="submission" date="2021-01" db="EMBL/GenBank/DDBJ databases">
        <authorList>
            <person name="Corre E."/>
            <person name="Pelletier E."/>
            <person name="Niang G."/>
            <person name="Scheremetjew M."/>
            <person name="Finn R."/>
            <person name="Kale V."/>
            <person name="Holt S."/>
            <person name="Cochrane G."/>
            <person name="Meng A."/>
            <person name="Brown T."/>
            <person name="Cohen L."/>
        </authorList>
    </citation>
    <scope>NUCLEOTIDE SEQUENCE</scope>
    <source>
        <strain evidence="13">GSBS06</strain>
    </source>
</reference>